<reference evidence="1 2" key="1">
    <citation type="journal article" date="2016" name="Nat. Commun.">
        <title>Extremotolerant tardigrade genome and improved radiotolerance of human cultured cells by tardigrade-unique protein.</title>
        <authorList>
            <person name="Hashimoto T."/>
            <person name="Horikawa D.D."/>
            <person name="Saito Y."/>
            <person name="Kuwahara H."/>
            <person name="Kozuka-Hata H."/>
            <person name="Shin-I T."/>
            <person name="Minakuchi Y."/>
            <person name="Ohishi K."/>
            <person name="Motoyama A."/>
            <person name="Aizu T."/>
            <person name="Enomoto A."/>
            <person name="Kondo K."/>
            <person name="Tanaka S."/>
            <person name="Hara Y."/>
            <person name="Koshikawa S."/>
            <person name="Sagara H."/>
            <person name="Miura T."/>
            <person name="Yokobori S."/>
            <person name="Miyagawa K."/>
            <person name="Suzuki Y."/>
            <person name="Kubo T."/>
            <person name="Oyama M."/>
            <person name="Kohara Y."/>
            <person name="Fujiyama A."/>
            <person name="Arakawa K."/>
            <person name="Katayama T."/>
            <person name="Toyoda A."/>
            <person name="Kunieda T."/>
        </authorList>
    </citation>
    <scope>NUCLEOTIDE SEQUENCE [LARGE SCALE GENOMIC DNA]</scope>
    <source>
        <strain evidence="1 2">YOKOZUNA-1</strain>
    </source>
</reference>
<proteinExistence type="predicted"/>
<sequence length="54" mass="5991">MASNHIHDLGERMSSVKDEQLSIVLISQEIFGSDEYFTAAKALGSYMRCQVVSP</sequence>
<dbReference type="EMBL" id="BDGG01000008">
    <property type="protein sequence ID" value="GAV02370.1"/>
    <property type="molecule type" value="Genomic_DNA"/>
</dbReference>
<keyword evidence="2" id="KW-1185">Reference proteome</keyword>
<protein>
    <submittedName>
        <fullName evidence="1">Uncharacterized protein</fullName>
    </submittedName>
</protein>
<name>A0A1D1VL76_RAMVA</name>
<evidence type="ECO:0000313" key="1">
    <source>
        <dbReference type="EMBL" id="GAV02370.1"/>
    </source>
</evidence>
<organism evidence="1 2">
    <name type="scientific">Ramazzottius varieornatus</name>
    <name type="common">Water bear</name>
    <name type="synonym">Tardigrade</name>
    <dbReference type="NCBI Taxonomy" id="947166"/>
    <lineage>
        <taxon>Eukaryota</taxon>
        <taxon>Metazoa</taxon>
        <taxon>Ecdysozoa</taxon>
        <taxon>Tardigrada</taxon>
        <taxon>Eutardigrada</taxon>
        <taxon>Parachela</taxon>
        <taxon>Hypsibioidea</taxon>
        <taxon>Ramazzottiidae</taxon>
        <taxon>Ramazzottius</taxon>
    </lineage>
</organism>
<comment type="caution">
    <text evidence="1">The sequence shown here is derived from an EMBL/GenBank/DDBJ whole genome shotgun (WGS) entry which is preliminary data.</text>
</comment>
<dbReference type="Proteomes" id="UP000186922">
    <property type="component" value="Unassembled WGS sequence"/>
</dbReference>
<accession>A0A1D1VL76</accession>
<evidence type="ECO:0000313" key="2">
    <source>
        <dbReference type="Proteomes" id="UP000186922"/>
    </source>
</evidence>
<dbReference type="AlphaFoldDB" id="A0A1D1VL76"/>
<gene>
    <name evidence="1" type="primary">RvY_12946-1</name>
    <name evidence="1" type="synonym">RvY_12946.1</name>
    <name evidence="1" type="ORF">RvY_12946</name>
</gene>